<reference evidence="2 3" key="1">
    <citation type="journal article" date="2009" name="Stand. Genomic Sci.">
        <title>Complete genome sequence of Catenulispora acidiphila type strain (ID 139908).</title>
        <authorList>
            <person name="Copeland A."/>
            <person name="Lapidus A."/>
            <person name="Glavina Del Rio T."/>
            <person name="Nolan M."/>
            <person name="Lucas S."/>
            <person name="Chen F."/>
            <person name="Tice H."/>
            <person name="Cheng J.F."/>
            <person name="Bruce D."/>
            <person name="Goodwin L."/>
            <person name="Pitluck S."/>
            <person name="Mikhailova N."/>
            <person name="Pati A."/>
            <person name="Ivanova N."/>
            <person name="Mavromatis K."/>
            <person name="Chen A."/>
            <person name="Palaniappan K."/>
            <person name="Chain P."/>
            <person name="Land M."/>
            <person name="Hauser L."/>
            <person name="Chang Y.J."/>
            <person name="Jeffries C.D."/>
            <person name="Chertkov O."/>
            <person name="Brettin T."/>
            <person name="Detter J.C."/>
            <person name="Han C."/>
            <person name="Ali Z."/>
            <person name="Tindall B.J."/>
            <person name="Goker M."/>
            <person name="Bristow J."/>
            <person name="Eisen J.A."/>
            <person name="Markowitz V."/>
            <person name="Hugenholtz P."/>
            <person name="Kyrpides N.C."/>
            <person name="Klenk H.P."/>
        </authorList>
    </citation>
    <scope>NUCLEOTIDE SEQUENCE [LARGE SCALE GENOMIC DNA]</scope>
    <source>
        <strain evidence="3">DSM 44928 / JCM 14897 / NBRC 102108 / NRRL B-24433 / ID139908</strain>
    </source>
</reference>
<dbReference type="KEGG" id="cai:Caci_3016"/>
<evidence type="ECO:0000313" key="3">
    <source>
        <dbReference type="Proteomes" id="UP000000851"/>
    </source>
</evidence>
<name>C7Q4F6_CATAD</name>
<feature type="region of interest" description="Disordered" evidence="1">
    <location>
        <begin position="1"/>
        <end position="22"/>
    </location>
</feature>
<organism evidence="2 3">
    <name type="scientific">Catenulispora acidiphila (strain DSM 44928 / JCM 14897 / NBRC 102108 / NRRL B-24433 / ID139908)</name>
    <dbReference type="NCBI Taxonomy" id="479433"/>
    <lineage>
        <taxon>Bacteria</taxon>
        <taxon>Bacillati</taxon>
        <taxon>Actinomycetota</taxon>
        <taxon>Actinomycetes</taxon>
        <taxon>Catenulisporales</taxon>
        <taxon>Catenulisporaceae</taxon>
        <taxon>Catenulispora</taxon>
    </lineage>
</organism>
<keyword evidence="3" id="KW-1185">Reference proteome</keyword>
<accession>C7Q4F6</accession>
<dbReference type="EMBL" id="CP001700">
    <property type="protein sequence ID" value="ACU71925.1"/>
    <property type="molecule type" value="Genomic_DNA"/>
</dbReference>
<dbReference type="RefSeq" id="WP_012787218.1">
    <property type="nucleotide sequence ID" value="NC_013131.1"/>
</dbReference>
<evidence type="ECO:0000313" key="2">
    <source>
        <dbReference type="EMBL" id="ACU71925.1"/>
    </source>
</evidence>
<dbReference type="AlphaFoldDB" id="C7Q4F6"/>
<evidence type="ECO:0000256" key="1">
    <source>
        <dbReference type="SAM" id="MobiDB-lite"/>
    </source>
</evidence>
<sequence length="234" mass="25032">MTDTRTPGLITPDNAPRLADLDDDSTPYPTQLCIFCDECGTENTADYLVAAESTKSEQFEVARTHLRTVGWFCTPAGDYCPDCVKAGAVVTDGSPADYETKVDRPACPDCGNGCGGHASEIYHVDCGKNVADCTCAGRETVSSRQLLANPAVTDATELVITAGELRKILDECGQLRQQAAEDAMHVGWYLYGEGTAYEMRLAVLANRFGKRAKAALEARQQVGAAGDIEGQARP</sequence>
<dbReference type="OrthoDB" id="4335003at2"/>
<dbReference type="HOGENOM" id="CLU_1183301_0_0_11"/>
<gene>
    <name evidence="2" type="ordered locus">Caci_3016</name>
</gene>
<dbReference type="Proteomes" id="UP000000851">
    <property type="component" value="Chromosome"/>
</dbReference>
<proteinExistence type="predicted"/>
<dbReference type="STRING" id="479433.Caci_3016"/>
<dbReference type="InParanoid" id="C7Q4F6"/>
<protein>
    <submittedName>
        <fullName evidence="2">Uncharacterized protein</fullName>
    </submittedName>
</protein>